<keyword evidence="5" id="KW-1185">Reference proteome</keyword>
<dbReference type="InterPro" id="IPR008962">
    <property type="entry name" value="PapD-like_sf"/>
</dbReference>
<dbReference type="EMBL" id="JAFEMO010000004">
    <property type="protein sequence ID" value="KAH7571977.1"/>
    <property type="molecule type" value="Genomic_DNA"/>
</dbReference>
<gene>
    <name evidence="4" type="ORF">JRO89_XS04G0178200</name>
</gene>
<evidence type="ECO:0000259" key="3">
    <source>
        <dbReference type="PROSITE" id="PS50202"/>
    </source>
</evidence>
<evidence type="ECO:0000256" key="2">
    <source>
        <dbReference type="SAM" id="Coils"/>
    </source>
</evidence>
<dbReference type="Proteomes" id="UP000827721">
    <property type="component" value="Unassembled WGS sequence"/>
</dbReference>
<organism evidence="4 5">
    <name type="scientific">Xanthoceras sorbifolium</name>
    <dbReference type="NCBI Taxonomy" id="99658"/>
    <lineage>
        <taxon>Eukaryota</taxon>
        <taxon>Viridiplantae</taxon>
        <taxon>Streptophyta</taxon>
        <taxon>Embryophyta</taxon>
        <taxon>Tracheophyta</taxon>
        <taxon>Spermatophyta</taxon>
        <taxon>Magnoliopsida</taxon>
        <taxon>eudicotyledons</taxon>
        <taxon>Gunneridae</taxon>
        <taxon>Pentapetalae</taxon>
        <taxon>rosids</taxon>
        <taxon>malvids</taxon>
        <taxon>Sapindales</taxon>
        <taxon>Sapindaceae</taxon>
        <taxon>Xanthoceroideae</taxon>
        <taxon>Xanthoceras</taxon>
    </lineage>
</organism>
<name>A0ABQ8I6J6_9ROSI</name>
<dbReference type="InterPro" id="IPR016763">
    <property type="entry name" value="VAP"/>
</dbReference>
<sequence length="456" mass="51105">MNTQLLEIQPRELIFIFELKKQSSCSVRLTNNTQQYVAFKVKTTTPKKYCVRPNVGIISPKSACDFTVTMQSQGVAPPDMVCKDKFLIQSTVVPAGTTDEDIEPSMFSKDKGKYMQENKLRVILISPPNSPVLSPINGALNQGPVHESSILKDPVLSRVKILTQPHMVASVEGSKMLNGEGSAKLEELKPRMDAVNIQQLKPTKDADLKPKEDVIKSYGLKPAKIPEFKPPNEDVVDREELETTKVAELKPGKEAFNFEELKPAMDAELNQRKDVIDREELRPSMDAELKQWKDVIDRGELKPEENTSKGAVKSEELQPANDAKLKLMKDVEFETVQAVQELKLAKDIEELKAKLNELTSKLSEADVKISKLTEERRLSIQERKMLQGELMVNGILKVLVLLLSTLPLAGGDIEEQGDREKCSSRISFSVRVYGSAHQFRARMPSTPLTSKPLMLR</sequence>
<dbReference type="PROSITE" id="PS50202">
    <property type="entry name" value="MSP"/>
    <property type="match status" value="1"/>
</dbReference>
<evidence type="ECO:0000256" key="1">
    <source>
        <dbReference type="ARBA" id="ARBA00008932"/>
    </source>
</evidence>
<reference evidence="4 5" key="1">
    <citation type="submission" date="2021-02" db="EMBL/GenBank/DDBJ databases">
        <title>Plant Genome Project.</title>
        <authorList>
            <person name="Zhang R.-G."/>
        </authorList>
    </citation>
    <scope>NUCLEOTIDE SEQUENCE [LARGE SCALE GENOMIC DNA]</scope>
    <source>
        <tissue evidence="4">Leaves</tissue>
    </source>
</reference>
<evidence type="ECO:0000313" key="4">
    <source>
        <dbReference type="EMBL" id="KAH7571977.1"/>
    </source>
</evidence>
<dbReference type="InterPro" id="IPR013783">
    <property type="entry name" value="Ig-like_fold"/>
</dbReference>
<comment type="caution">
    <text evidence="4">The sequence shown here is derived from an EMBL/GenBank/DDBJ whole genome shotgun (WGS) entry which is preliminary data.</text>
</comment>
<feature type="coiled-coil region" evidence="2">
    <location>
        <begin position="341"/>
        <end position="375"/>
    </location>
</feature>
<protein>
    <recommendedName>
        <fullName evidence="3">MSP domain-containing protein</fullName>
    </recommendedName>
</protein>
<feature type="domain" description="MSP" evidence="3">
    <location>
        <begin position="5"/>
        <end position="125"/>
    </location>
</feature>
<dbReference type="SUPFAM" id="SSF49354">
    <property type="entry name" value="PapD-like"/>
    <property type="match status" value="1"/>
</dbReference>
<dbReference type="PANTHER" id="PTHR10809">
    <property type="entry name" value="VESICLE-ASSOCIATED MEMBRANE PROTEIN-ASSOCIATED PROTEIN"/>
    <property type="match status" value="1"/>
</dbReference>
<keyword evidence="2" id="KW-0175">Coiled coil</keyword>
<proteinExistence type="inferred from homology"/>
<dbReference type="PANTHER" id="PTHR10809:SF45">
    <property type="entry name" value="VESICLE-ASSOCIATED PROTEIN 2-2"/>
    <property type="match status" value="1"/>
</dbReference>
<dbReference type="Pfam" id="PF00635">
    <property type="entry name" value="Motile_Sperm"/>
    <property type="match status" value="1"/>
</dbReference>
<dbReference type="InterPro" id="IPR000535">
    <property type="entry name" value="MSP_dom"/>
</dbReference>
<accession>A0ABQ8I6J6</accession>
<comment type="similarity">
    <text evidence="1">Belongs to the VAMP-associated protein (VAP) (TC 9.B.17) family.</text>
</comment>
<dbReference type="Gene3D" id="2.60.40.10">
    <property type="entry name" value="Immunoglobulins"/>
    <property type="match status" value="1"/>
</dbReference>
<evidence type="ECO:0000313" key="5">
    <source>
        <dbReference type="Proteomes" id="UP000827721"/>
    </source>
</evidence>